<keyword evidence="8 13" id="KW-0472">Membrane</keyword>
<evidence type="ECO:0000256" key="4">
    <source>
        <dbReference type="ARBA" id="ARBA00022692"/>
    </source>
</evidence>
<dbReference type="CDD" id="cd06503">
    <property type="entry name" value="ATP-synt_Fo_b"/>
    <property type="match status" value="1"/>
</dbReference>
<evidence type="ECO:0000256" key="3">
    <source>
        <dbReference type="ARBA" id="ARBA00022547"/>
    </source>
</evidence>
<evidence type="ECO:0000313" key="16">
    <source>
        <dbReference type="EMBL" id="QIZ21275.1"/>
    </source>
</evidence>
<evidence type="ECO:0000256" key="12">
    <source>
        <dbReference type="ARBA" id="ARBA00037847"/>
    </source>
</evidence>
<comment type="similarity">
    <text evidence="1 13 14">Belongs to the ATPase B chain family.</text>
</comment>
<evidence type="ECO:0000256" key="7">
    <source>
        <dbReference type="ARBA" id="ARBA00023065"/>
    </source>
</evidence>
<evidence type="ECO:0000256" key="11">
    <source>
        <dbReference type="ARBA" id="ARBA00025614"/>
    </source>
</evidence>
<dbReference type="InterPro" id="IPR002146">
    <property type="entry name" value="ATP_synth_b/b'su_bac/chlpt"/>
</dbReference>
<keyword evidence="15" id="KW-0175">Coiled coil</keyword>
<comment type="subunit">
    <text evidence="13">F-type ATPases have 2 components, F(1) - the catalytic core - and F(0) - the membrane proton channel. F(1) has five subunits: alpha(3), beta(3), gamma(1), delta(1), epsilon(1). F(0) has three main subunits: a(1), b(2) and c(10-14). The alpha and beta chains form an alternating ring which encloses part of the gamma chain. F(1) is attached to F(0) by a central stalk formed by the gamma and epsilon chains, while a peripheral stalk is formed by the delta and b chains.</text>
</comment>
<evidence type="ECO:0000256" key="15">
    <source>
        <dbReference type="SAM" id="Coils"/>
    </source>
</evidence>
<protein>
    <recommendedName>
        <fullName evidence="13">ATP synthase subunit b</fullName>
    </recommendedName>
    <alternativeName>
        <fullName evidence="13">ATP synthase F(0) sector subunit b</fullName>
    </alternativeName>
    <alternativeName>
        <fullName evidence="13">ATPase subunit I</fullName>
    </alternativeName>
    <alternativeName>
        <fullName evidence="13">F-type ATPase subunit b</fullName>
        <shortName evidence="13">F-ATPase subunit b</shortName>
    </alternativeName>
</protein>
<dbReference type="RefSeq" id="WP_168607472.1">
    <property type="nucleotide sequence ID" value="NZ_CP038852.1"/>
</dbReference>
<dbReference type="PANTHER" id="PTHR33445:SF1">
    <property type="entry name" value="ATP SYNTHASE SUBUNIT B"/>
    <property type="match status" value="1"/>
</dbReference>
<comment type="function">
    <text evidence="10 13">F(1)F(0) ATP synthase produces ATP from ADP in the presence of a proton or sodium gradient. F-type ATPases consist of two structural domains, F(1) containing the extramembraneous catalytic core and F(0) containing the membrane proton channel, linked together by a central stalk and a peripheral stalk. During catalysis, ATP synthesis in the catalytic domain of F(1) is coupled via a rotary mechanism of the central stalk subunits to proton translocation.</text>
</comment>
<feature type="coiled-coil region" evidence="15">
    <location>
        <begin position="46"/>
        <end position="94"/>
    </location>
</feature>
<keyword evidence="13" id="KW-1003">Cell membrane</keyword>
<evidence type="ECO:0000256" key="1">
    <source>
        <dbReference type="ARBA" id="ARBA00005513"/>
    </source>
</evidence>
<dbReference type="InterPro" id="IPR050059">
    <property type="entry name" value="ATP_synthase_B_chain"/>
</dbReference>
<keyword evidence="7 13" id="KW-0406">Ion transport</keyword>
<keyword evidence="5 13" id="KW-0375">Hydrogen ion transport</keyword>
<dbReference type="HAMAP" id="MF_01398">
    <property type="entry name" value="ATP_synth_b_bprime"/>
    <property type="match status" value="1"/>
</dbReference>
<keyword evidence="4 13" id="KW-0812">Transmembrane</keyword>
<gene>
    <name evidence="13" type="primary">atpF</name>
    <name evidence="16" type="ORF">E5R92_05700</name>
</gene>
<dbReference type="GO" id="GO:0045259">
    <property type="term" value="C:proton-transporting ATP synthase complex"/>
    <property type="evidence" value="ECO:0007669"/>
    <property type="project" value="UniProtKB-KW"/>
</dbReference>
<comment type="subcellular location">
    <subcellularLocation>
        <location evidence="13">Cell membrane</location>
        <topology evidence="13">Single-pass membrane protein</topology>
    </subcellularLocation>
    <subcellularLocation>
        <location evidence="12">Endomembrane system</location>
        <topology evidence="12">Single-pass membrane protein</topology>
    </subcellularLocation>
</comment>
<organism evidence="16 17">
    <name type="scientific">Candidatus Pelagibacter giovannonii</name>
    <dbReference type="NCBI Taxonomy" id="2563896"/>
    <lineage>
        <taxon>Bacteria</taxon>
        <taxon>Pseudomonadati</taxon>
        <taxon>Pseudomonadota</taxon>
        <taxon>Alphaproteobacteria</taxon>
        <taxon>Candidatus Pelagibacterales</taxon>
        <taxon>Candidatus Pelagibacteraceae</taxon>
        <taxon>Candidatus Pelagibacter</taxon>
    </lineage>
</organism>
<evidence type="ECO:0000256" key="10">
    <source>
        <dbReference type="ARBA" id="ARBA00025198"/>
    </source>
</evidence>
<evidence type="ECO:0000256" key="13">
    <source>
        <dbReference type="HAMAP-Rule" id="MF_01398"/>
    </source>
</evidence>
<dbReference type="AlphaFoldDB" id="A0A6H1Q4X3"/>
<sequence length="179" mass="20624">MEAFAAESGGMPQLNPEFWVSQIFWLIITFGILYVVLSKLILPKISANLETRKSQILENIEAAEKKREESEQKIEEYEKIVQDSKNEAKNYFKQAREKVLKDIGIKKEVLDKEIDEEVNKTEIEIKTFRNNAPEKIKKIAEETSSDLLQQLIGAEVNSSSISAIVEDFSRKKMDEYYGN</sequence>
<dbReference type="GO" id="GO:0012505">
    <property type="term" value="C:endomembrane system"/>
    <property type="evidence" value="ECO:0007669"/>
    <property type="project" value="UniProtKB-SubCell"/>
</dbReference>
<reference evidence="16 17" key="1">
    <citation type="journal article" date="2020" name="Nat. Microbiol.">
        <title>Lysogenic host-virus interactions in SAR11 marine bacteria.</title>
        <authorList>
            <person name="Morris R.M."/>
            <person name="Cain K.R."/>
            <person name="Hvorecny K.L."/>
            <person name="Kollman J.M."/>
        </authorList>
    </citation>
    <scope>NUCLEOTIDE SEQUENCE [LARGE SCALE GENOMIC DNA]</scope>
    <source>
        <strain evidence="16 17">NP1</strain>
    </source>
</reference>
<dbReference type="GO" id="GO:0046933">
    <property type="term" value="F:proton-transporting ATP synthase activity, rotational mechanism"/>
    <property type="evidence" value="ECO:0007669"/>
    <property type="project" value="UniProtKB-UniRule"/>
</dbReference>
<evidence type="ECO:0000256" key="8">
    <source>
        <dbReference type="ARBA" id="ARBA00023136"/>
    </source>
</evidence>
<comment type="function">
    <text evidence="11">Component of the F(0) channel, it forms part of the peripheral stalk, linking F(1) to F(0). The b'-subunit is a diverged and duplicated form of b found in plants and photosynthetic bacteria.</text>
</comment>
<dbReference type="EMBL" id="CP038852">
    <property type="protein sequence ID" value="QIZ21275.1"/>
    <property type="molecule type" value="Genomic_DNA"/>
</dbReference>
<evidence type="ECO:0000256" key="14">
    <source>
        <dbReference type="RuleBase" id="RU003848"/>
    </source>
</evidence>
<proteinExistence type="inferred from homology"/>
<keyword evidence="2 13" id="KW-0813">Transport</keyword>
<dbReference type="GO" id="GO:0046961">
    <property type="term" value="F:proton-transporting ATPase activity, rotational mechanism"/>
    <property type="evidence" value="ECO:0007669"/>
    <property type="project" value="TreeGrafter"/>
</dbReference>
<dbReference type="PANTHER" id="PTHR33445">
    <property type="entry name" value="ATP SYNTHASE SUBUNIT B', CHLOROPLASTIC"/>
    <property type="match status" value="1"/>
</dbReference>
<dbReference type="GO" id="GO:0005886">
    <property type="term" value="C:plasma membrane"/>
    <property type="evidence" value="ECO:0007669"/>
    <property type="project" value="UniProtKB-SubCell"/>
</dbReference>
<accession>A0A6H1Q4X3</accession>
<keyword evidence="3 13" id="KW-0138">CF(0)</keyword>
<dbReference type="KEGG" id="peg:E5R92_05700"/>
<dbReference type="Proteomes" id="UP000501094">
    <property type="component" value="Chromosome"/>
</dbReference>
<name>A0A6H1Q4X3_9PROT</name>
<evidence type="ECO:0000313" key="17">
    <source>
        <dbReference type="Proteomes" id="UP000501094"/>
    </source>
</evidence>
<keyword evidence="9 13" id="KW-0066">ATP synthesis</keyword>
<keyword evidence="17" id="KW-1185">Reference proteome</keyword>
<dbReference type="Pfam" id="PF00430">
    <property type="entry name" value="ATP-synt_B"/>
    <property type="match status" value="1"/>
</dbReference>
<evidence type="ECO:0000256" key="5">
    <source>
        <dbReference type="ARBA" id="ARBA00022781"/>
    </source>
</evidence>
<evidence type="ECO:0000256" key="9">
    <source>
        <dbReference type="ARBA" id="ARBA00023310"/>
    </source>
</evidence>
<evidence type="ECO:0000256" key="6">
    <source>
        <dbReference type="ARBA" id="ARBA00022989"/>
    </source>
</evidence>
<keyword evidence="6 13" id="KW-1133">Transmembrane helix</keyword>
<evidence type="ECO:0000256" key="2">
    <source>
        <dbReference type="ARBA" id="ARBA00022448"/>
    </source>
</evidence>
<feature type="transmembrane region" description="Helical" evidence="13">
    <location>
        <begin position="23"/>
        <end position="42"/>
    </location>
</feature>